<organism evidence="1 2">
    <name type="scientific">Enterococcus phage EFP01</name>
    <dbReference type="NCBI Taxonomy" id="1926594"/>
    <lineage>
        <taxon>Viruses</taxon>
        <taxon>Duplodnaviria</taxon>
        <taxon>Heunggongvirae</taxon>
        <taxon>Uroviricota</taxon>
        <taxon>Caudoviricetes</taxon>
        <taxon>Herelleviridae</taxon>
        <taxon>Brockvirinae</taxon>
        <taxon>Schiekvirus</taxon>
        <taxon>Schiekvirus EFP01</taxon>
    </lineage>
</organism>
<sequence length="87" mass="10607">MASGTKEEFVQICDLLQELYDLKGHHIRFHQFMYHVNHEFYRRIGVDYAYHRELGAVYVQDMFNIENPRYINFLQSEIQKAKEEQHV</sequence>
<protein>
    <submittedName>
        <fullName evidence="1">Bacterial transferase hexapeptide repeat domain protein</fullName>
    </submittedName>
</protein>
<reference evidence="2" key="1">
    <citation type="submission" date="2016-12" db="EMBL/GenBank/DDBJ databases">
        <authorList>
            <person name="Lee J.-H."/>
            <person name="Kim Y.-T."/>
            <person name="Kim J.-H."/>
            <person name="Ryu S.-R."/>
        </authorList>
    </citation>
    <scope>NUCLEOTIDE SEQUENCE [LARGE SCALE GENOMIC DNA]</scope>
</reference>
<dbReference type="EMBL" id="KY549443">
    <property type="protein sequence ID" value="APZ82078.1"/>
    <property type="molecule type" value="Genomic_DNA"/>
</dbReference>
<proteinExistence type="predicted"/>
<accession>A0A288TYA1</accession>
<name>A0A288TYA1_9CAUD</name>
<keyword evidence="1" id="KW-0808">Transferase</keyword>
<dbReference type="GO" id="GO:0016740">
    <property type="term" value="F:transferase activity"/>
    <property type="evidence" value="ECO:0007669"/>
    <property type="project" value="UniProtKB-KW"/>
</dbReference>
<evidence type="ECO:0000313" key="1">
    <source>
        <dbReference type="EMBL" id="APZ82078.1"/>
    </source>
</evidence>
<gene>
    <name evidence="1" type="ORF">EFP01_151</name>
</gene>
<dbReference type="Proteomes" id="UP000224269">
    <property type="component" value="Segment"/>
</dbReference>
<evidence type="ECO:0000313" key="2">
    <source>
        <dbReference type="Proteomes" id="UP000224269"/>
    </source>
</evidence>
<keyword evidence="2" id="KW-1185">Reference proteome</keyword>